<feature type="active site" description="Proton donor/acceptor" evidence="3">
    <location>
        <position position="155"/>
    </location>
</feature>
<dbReference type="GO" id="GO:0008840">
    <property type="term" value="F:4-hydroxy-tetrahydrodipicolinate synthase activity"/>
    <property type="evidence" value="ECO:0007669"/>
    <property type="project" value="UniProtKB-EC"/>
</dbReference>
<evidence type="ECO:0000313" key="5">
    <source>
        <dbReference type="EMBL" id="KUP91600.1"/>
    </source>
</evidence>
<reference evidence="5 6" key="1">
    <citation type="submission" date="2015-12" db="EMBL/GenBank/DDBJ databases">
        <title>Genome sequence of the marine Rhodobacteraceae strain O3.65, Candidatus Tritonibacter horizontis.</title>
        <authorList>
            <person name="Poehlein A."/>
            <person name="Giebel H.A."/>
            <person name="Voget S."/>
            <person name="Brinkhoff T."/>
        </authorList>
    </citation>
    <scope>NUCLEOTIDE SEQUENCE [LARGE SCALE GENOMIC DNA]</scope>
    <source>
        <strain evidence="5 6">O3.65</strain>
    </source>
</reference>
<feature type="binding site" evidence="4">
    <location>
        <position position="63"/>
    </location>
    <ligand>
        <name>pyruvate</name>
        <dbReference type="ChEBI" id="CHEBI:15361"/>
    </ligand>
</feature>
<keyword evidence="6" id="KW-1185">Reference proteome</keyword>
<evidence type="ECO:0000313" key="6">
    <source>
        <dbReference type="Proteomes" id="UP000068382"/>
    </source>
</evidence>
<dbReference type="EC" id="4.3.3.7" evidence="5"/>
<dbReference type="CDD" id="cd00408">
    <property type="entry name" value="DHDPS-like"/>
    <property type="match status" value="1"/>
</dbReference>
<dbReference type="PANTHER" id="PTHR12128:SF67">
    <property type="entry name" value="BLR3884 PROTEIN"/>
    <property type="match status" value="1"/>
</dbReference>
<evidence type="ECO:0000256" key="4">
    <source>
        <dbReference type="PIRSR" id="PIRSR001365-2"/>
    </source>
</evidence>
<dbReference type="InterPro" id="IPR002220">
    <property type="entry name" value="DapA-like"/>
</dbReference>
<dbReference type="AlphaFoldDB" id="A0A132BV34"/>
<dbReference type="PANTHER" id="PTHR12128">
    <property type="entry name" value="DIHYDRODIPICOLINATE SYNTHASE"/>
    <property type="match status" value="1"/>
</dbReference>
<dbReference type="PATRIC" id="fig|1768241.3.peg.3713"/>
<keyword evidence="1 2" id="KW-0456">Lyase</keyword>
<feature type="active site" description="Schiff-base intermediate with substrate" evidence="3">
    <location>
        <position position="185"/>
    </location>
</feature>
<name>A0A132BV34_9RHOB</name>
<dbReference type="EMBL" id="LPUY01000093">
    <property type="protein sequence ID" value="KUP91600.1"/>
    <property type="molecule type" value="Genomic_DNA"/>
</dbReference>
<dbReference type="Pfam" id="PF00701">
    <property type="entry name" value="DHDPS"/>
    <property type="match status" value="1"/>
</dbReference>
<dbReference type="SUPFAM" id="SSF51569">
    <property type="entry name" value="Aldolase"/>
    <property type="match status" value="1"/>
</dbReference>
<dbReference type="SMART" id="SM01130">
    <property type="entry name" value="DHDPS"/>
    <property type="match status" value="1"/>
</dbReference>
<dbReference type="Gene3D" id="3.20.20.70">
    <property type="entry name" value="Aldolase class I"/>
    <property type="match status" value="1"/>
</dbReference>
<evidence type="ECO:0000256" key="2">
    <source>
        <dbReference type="PIRNR" id="PIRNR001365"/>
    </source>
</evidence>
<dbReference type="PRINTS" id="PR00146">
    <property type="entry name" value="DHPICSNTHASE"/>
</dbReference>
<feature type="binding site" evidence="4">
    <location>
        <position position="226"/>
    </location>
    <ligand>
        <name>pyruvate</name>
        <dbReference type="ChEBI" id="CHEBI:15361"/>
    </ligand>
</feature>
<dbReference type="InterPro" id="IPR013785">
    <property type="entry name" value="Aldolase_TIM"/>
</dbReference>
<accession>A0A132BV34</accession>
<comment type="similarity">
    <text evidence="2">Belongs to the DapA family.</text>
</comment>
<comment type="caution">
    <text evidence="5">The sequence shown here is derived from an EMBL/GenBank/DDBJ whole genome shotgun (WGS) entry which is preliminary data.</text>
</comment>
<gene>
    <name evidence="5" type="primary">dapA_2</name>
    <name evidence="5" type="ORF">TRIHO_35570</name>
</gene>
<organism evidence="5 6">
    <name type="scientific">Tritonibacter horizontis</name>
    <dbReference type="NCBI Taxonomy" id="1768241"/>
    <lineage>
        <taxon>Bacteria</taxon>
        <taxon>Pseudomonadati</taxon>
        <taxon>Pseudomonadota</taxon>
        <taxon>Alphaproteobacteria</taxon>
        <taxon>Rhodobacterales</taxon>
        <taxon>Paracoccaceae</taxon>
        <taxon>Tritonibacter</taxon>
    </lineage>
</organism>
<evidence type="ECO:0000256" key="1">
    <source>
        <dbReference type="ARBA" id="ARBA00023239"/>
    </source>
</evidence>
<evidence type="ECO:0000256" key="3">
    <source>
        <dbReference type="PIRSR" id="PIRSR001365-1"/>
    </source>
</evidence>
<dbReference type="PIRSF" id="PIRSF001365">
    <property type="entry name" value="DHDPS"/>
    <property type="match status" value="1"/>
</dbReference>
<proteinExistence type="inferred from homology"/>
<protein>
    <submittedName>
        <fullName evidence="5">4-hydroxy-tetrahydrodipicolinate synthase</fullName>
        <ecNumber evidence="5">4.3.3.7</ecNumber>
    </submittedName>
</protein>
<sequence>MSNALFSFRKATQMRAGTDFKGVVGAAVTPVSPGQDIDLTRLLTHCEKMRAAGCAFTSVFGTTGEGASLSSRQKIEALRAMKAAGHDMGRQVPGIIAASVDDAAALYAACAELGCRAALIIPPFYYTASSDAAVADFYAAVVARAGRPGLEIVLYNFPFFSGVTFTPTLVRMVQARLGNLVIGLKDSTGNLDSGLALIEAFPELSIFTGDDRIVPNMVAAGGAGMIGGMVNLFPADCVALYMGHADDSLRARAAKRIEAVDGNGGLVVVKALLGALYDDPTWSAVLPPLAPLADARCKAICAELGLAQVHASA</sequence>
<dbReference type="Proteomes" id="UP000068382">
    <property type="component" value="Unassembled WGS sequence"/>
</dbReference>